<dbReference type="EMBL" id="JAPWTJ010000100">
    <property type="protein sequence ID" value="KAJ8982932.1"/>
    <property type="molecule type" value="Genomic_DNA"/>
</dbReference>
<organism evidence="1 2">
    <name type="scientific">Molorchus minor</name>
    <dbReference type="NCBI Taxonomy" id="1323400"/>
    <lineage>
        <taxon>Eukaryota</taxon>
        <taxon>Metazoa</taxon>
        <taxon>Ecdysozoa</taxon>
        <taxon>Arthropoda</taxon>
        <taxon>Hexapoda</taxon>
        <taxon>Insecta</taxon>
        <taxon>Pterygota</taxon>
        <taxon>Neoptera</taxon>
        <taxon>Endopterygota</taxon>
        <taxon>Coleoptera</taxon>
        <taxon>Polyphaga</taxon>
        <taxon>Cucujiformia</taxon>
        <taxon>Chrysomeloidea</taxon>
        <taxon>Cerambycidae</taxon>
        <taxon>Lamiinae</taxon>
        <taxon>Monochamini</taxon>
        <taxon>Molorchus</taxon>
    </lineage>
</organism>
<name>A0ABQ9JYI8_9CUCU</name>
<keyword evidence="2" id="KW-1185">Reference proteome</keyword>
<evidence type="ECO:0000313" key="2">
    <source>
        <dbReference type="Proteomes" id="UP001162164"/>
    </source>
</evidence>
<evidence type="ECO:0000313" key="1">
    <source>
        <dbReference type="EMBL" id="KAJ8982932.1"/>
    </source>
</evidence>
<reference evidence="1" key="1">
    <citation type="journal article" date="2023" name="Insect Mol. Biol.">
        <title>Genome sequencing provides insights into the evolution of gene families encoding plant cell wall-degrading enzymes in longhorned beetles.</title>
        <authorList>
            <person name="Shin N.R."/>
            <person name="Okamura Y."/>
            <person name="Kirsch R."/>
            <person name="Pauchet Y."/>
        </authorList>
    </citation>
    <scope>NUCLEOTIDE SEQUENCE</scope>
    <source>
        <strain evidence="1">MMC_N1</strain>
    </source>
</reference>
<comment type="caution">
    <text evidence="1">The sequence shown here is derived from an EMBL/GenBank/DDBJ whole genome shotgun (WGS) entry which is preliminary data.</text>
</comment>
<protein>
    <submittedName>
        <fullName evidence="1">Uncharacterized protein</fullName>
    </submittedName>
</protein>
<proteinExistence type="predicted"/>
<gene>
    <name evidence="1" type="ORF">NQ317_004588</name>
</gene>
<sequence length="195" mass="21913">MILIRKVKLTISVPLPQLIPQFLTPLRHVFFNITLTSFDPVSSISNCKLNQPAELRDLGAVTTAVSPGPMTICFMRIDKFPGPAFKYPILLNANISLKHTSTAIKIDHASNNQKRSLVSIRFLRRTQMSTQNVHTTVRSFKASARSVTSSIFFGRSMFIDQLVAISNTDLYDIRFTHLTFAEMEVLILCKVILDA</sequence>
<dbReference type="Proteomes" id="UP001162164">
    <property type="component" value="Unassembled WGS sequence"/>
</dbReference>
<accession>A0ABQ9JYI8</accession>